<gene>
    <name evidence="1" type="ORF">FHP88_01885</name>
</gene>
<accession>A0A557SLZ1</accession>
<organism evidence="1 2">
    <name type="scientific">Sedimenticola selenatireducens</name>
    <dbReference type="NCBI Taxonomy" id="191960"/>
    <lineage>
        <taxon>Bacteria</taxon>
        <taxon>Pseudomonadati</taxon>
        <taxon>Pseudomonadota</taxon>
        <taxon>Gammaproteobacteria</taxon>
        <taxon>Chromatiales</taxon>
        <taxon>Sedimenticolaceae</taxon>
        <taxon>Sedimenticola</taxon>
    </lineage>
</organism>
<dbReference type="Proteomes" id="UP000316649">
    <property type="component" value="Unassembled WGS sequence"/>
</dbReference>
<dbReference type="EMBL" id="VMNH01000003">
    <property type="protein sequence ID" value="TVO78441.1"/>
    <property type="molecule type" value="Genomic_DNA"/>
</dbReference>
<proteinExistence type="predicted"/>
<reference evidence="1 2" key="1">
    <citation type="submission" date="2019-07" db="EMBL/GenBank/DDBJ databases">
        <title>The pathways for chlorine oxyanion respiration interact through the shared metabolite chlorate.</title>
        <authorList>
            <person name="Barnum T.P."/>
            <person name="Cheng Y."/>
            <person name="Hill K.A."/>
            <person name="Lucas L.N."/>
            <person name="Carlson H.K."/>
            <person name="Coates J.D."/>
        </authorList>
    </citation>
    <scope>NUCLEOTIDE SEQUENCE [LARGE SCALE GENOMIC DNA]</scope>
    <source>
        <strain evidence="1 2">BK-1</strain>
    </source>
</reference>
<comment type="caution">
    <text evidence="1">The sequence shown here is derived from an EMBL/GenBank/DDBJ whole genome shotgun (WGS) entry which is preliminary data.</text>
</comment>
<name>A0A557SLZ1_9GAMM</name>
<dbReference type="AlphaFoldDB" id="A0A557SLZ1"/>
<sequence length="99" mass="10550">MVQNSAGGRGYTSADGWLEVLYRVEECIPFMGTLPLMGELEMDTPDDGQHQITLGTDPFEITCHDAKIPQGLLTTVHPCEAGTGGLNDRSLSGAAHCDS</sequence>
<protein>
    <submittedName>
        <fullName evidence="1">Uncharacterized protein</fullName>
    </submittedName>
</protein>
<evidence type="ECO:0000313" key="1">
    <source>
        <dbReference type="EMBL" id="TVO78441.1"/>
    </source>
</evidence>
<dbReference type="RefSeq" id="WP_144357287.1">
    <property type="nucleotide sequence ID" value="NZ_VMNH01000003.1"/>
</dbReference>
<keyword evidence="2" id="KW-1185">Reference proteome</keyword>
<evidence type="ECO:0000313" key="2">
    <source>
        <dbReference type="Proteomes" id="UP000316649"/>
    </source>
</evidence>